<protein>
    <recommendedName>
        <fullName evidence="3">ATP-dependent RNA helicase DHX8</fullName>
    </recommendedName>
</protein>
<keyword evidence="2" id="KW-1185">Reference proteome</keyword>
<reference evidence="1" key="1">
    <citation type="submission" date="2021-03" db="EMBL/GenBank/DDBJ databases">
        <title>Comparative genomics and phylogenomic investigation of the class Geoglossomycetes provide insights into ecological specialization and systematics.</title>
        <authorList>
            <person name="Melie T."/>
            <person name="Pirro S."/>
            <person name="Miller A.N."/>
            <person name="Quandt A."/>
        </authorList>
    </citation>
    <scope>NUCLEOTIDE SEQUENCE</scope>
    <source>
        <strain evidence="1">CAQ_001_2017</strain>
    </source>
</reference>
<comment type="caution">
    <text evidence="1">The sequence shown here is derived from an EMBL/GenBank/DDBJ whole genome shotgun (WGS) entry which is preliminary data.</text>
</comment>
<name>A0A9P8LBW1_9PEZI</name>
<dbReference type="AlphaFoldDB" id="A0A9P8LBW1"/>
<organism evidence="1 2">
    <name type="scientific">Trichoglossum hirsutum</name>
    <dbReference type="NCBI Taxonomy" id="265104"/>
    <lineage>
        <taxon>Eukaryota</taxon>
        <taxon>Fungi</taxon>
        <taxon>Dikarya</taxon>
        <taxon>Ascomycota</taxon>
        <taxon>Pezizomycotina</taxon>
        <taxon>Geoglossomycetes</taxon>
        <taxon>Geoglossales</taxon>
        <taxon>Geoglossaceae</taxon>
        <taxon>Trichoglossum</taxon>
    </lineage>
</organism>
<sequence length="205" mass="23454">MVKETEDSKVPYRQIRALYDDQTITVYQAYSASIAVQAVKEQKLNASPEFLLGRMTWIKPSWNWMMYRSGYSTKDIKQSHILAIKMTHQNFQRLLSQALVVTGTSLTASERAKPVRVQWDPERTPSLGVLPYRSIQIGISQALSQTWVEQWIESIEDVTEKALGLMEAVKDDPQVPLEVLIAKGLVPDEKVYEVPEDLRETLKMI</sequence>
<evidence type="ECO:0000313" key="2">
    <source>
        <dbReference type="Proteomes" id="UP000750711"/>
    </source>
</evidence>
<gene>
    <name evidence="1" type="ORF">GP486_003858</name>
</gene>
<dbReference type="InterPro" id="IPR025633">
    <property type="entry name" value="DUF4291"/>
</dbReference>
<accession>A0A9P8LBW1</accession>
<dbReference type="EMBL" id="JAGHQM010000554">
    <property type="protein sequence ID" value="KAH0559628.1"/>
    <property type="molecule type" value="Genomic_DNA"/>
</dbReference>
<dbReference type="PANTHER" id="PTHR38567">
    <property type="entry name" value="DUF4291 DOMAIN-CONTAINING PROTEIN"/>
    <property type="match status" value="1"/>
</dbReference>
<proteinExistence type="predicted"/>
<dbReference type="PANTHER" id="PTHR38567:SF1">
    <property type="entry name" value="DUF4291 DOMAIN-CONTAINING PROTEIN"/>
    <property type="match status" value="1"/>
</dbReference>
<dbReference type="Pfam" id="PF14124">
    <property type="entry name" value="DUF4291"/>
    <property type="match status" value="1"/>
</dbReference>
<evidence type="ECO:0008006" key="3">
    <source>
        <dbReference type="Google" id="ProtNLM"/>
    </source>
</evidence>
<evidence type="ECO:0000313" key="1">
    <source>
        <dbReference type="EMBL" id="KAH0559628.1"/>
    </source>
</evidence>
<dbReference type="Proteomes" id="UP000750711">
    <property type="component" value="Unassembled WGS sequence"/>
</dbReference>